<evidence type="ECO:0000313" key="1">
    <source>
        <dbReference type="EMBL" id="MFC6659333.1"/>
    </source>
</evidence>
<sequence length="267" mass="30299">MSSRLEDLSLIRLTEIAADYGVTADAVADTFKRHGKRLYKLGRVQAASLSELEWYASHRERRAPTVLKRPAGWLGIKQVVDRLNLTASTVGELNERGDLDAVRVGNQYFYNPEHVERERLKRSGVPPAWVAIADLIHEHGWRDDIPYRHVRRLGLQTLNCMVRGDKGTAKRLAIRREDAPRLVAVMSLPFNYPGRMTTTQLCAACGVTSRTVHSWVYQGMPTLQCRHSSYWFDPAEVLAFFDQHSPAQDQRAARLRAHLAEQDRSAA</sequence>
<dbReference type="InterPro" id="IPR009061">
    <property type="entry name" value="DNA-bd_dom_put_sf"/>
</dbReference>
<dbReference type="InterPro" id="IPR036388">
    <property type="entry name" value="WH-like_DNA-bd_sf"/>
</dbReference>
<dbReference type="Gene3D" id="1.10.10.10">
    <property type="entry name" value="Winged helix-like DNA-binding domain superfamily/Winged helix DNA-binding domain"/>
    <property type="match status" value="1"/>
</dbReference>
<accession>A0ABW1ZFU6</accession>
<dbReference type="Proteomes" id="UP001596317">
    <property type="component" value="Unassembled WGS sequence"/>
</dbReference>
<evidence type="ECO:0000313" key="2">
    <source>
        <dbReference type="Proteomes" id="UP001596317"/>
    </source>
</evidence>
<dbReference type="EMBL" id="JBHSWB010000001">
    <property type="protein sequence ID" value="MFC6659333.1"/>
    <property type="molecule type" value="Genomic_DNA"/>
</dbReference>
<organism evidence="1 2">
    <name type="scientific">Deinococcus multiflagellatus</name>
    <dbReference type="NCBI Taxonomy" id="1656887"/>
    <lineage>
        <taxon>Bacteria</taxon>
        <taxon>Thermotogati</taxon>
        <taxon>Deinococcota</taxon>
        <taxon>Deinococci</taxon>
        <taxon>Deinococcales</taxon>
        <taxon>Deinococcaceae</taxon>
        <taxon>Deinococcus</taxon>
    </lineage>
</organism>
<proteinExistence type="predicted"/>
<keyword evidence="2" id="KW-1185">Reference proteome</keyword>
<comment type="caution">
    <text evidence="1">The sequence shown here is derived from an EMBL/GenBank/DDBJ whole genome shotgun (WGS) entry which is preliminary data.</text>
</comment>
<reference evidence="2" key="1">
    <citation type="journal article" date="2019" name="Int. J. Syst. Evol. Microbiol.">
        <title>The Global Catalogue of Microorganisms (GCM) 10K type strain sequencing project: providing services to taxonomists for standard genome sequencing and annotation.</title>
        <authorList>
            <consortium name="The Broad Institute Genomics Platform"/>
            <consortium name="The Broad Institute Genome Sequencing Center for Infectious Disease"/>
            <person name="Wu L."/>
            <person name="Ma J."/>
        </authorList>
    </citation>
    <scope>NUCLEOTIDE SEQUENCE [LARGE SCALE GENOMIC DNA]</scope>
    <source>
        <strain evidence="2">CCUG 63830</strain>
    </source>
</reference>
<dbReference type="RefSeq" id="WP_224604477.1">
    <property type="nucleotide sequence ID" value="NZ_JAIQXV010000001.1"/>
</dbReference>
<name>A0ABW1ZFU6_9DEIO</name>
<dbReference type="SUPFAM" id="SSF46955">
    <property type="entry name" value="Putative DNA-binding domain"/>
    <property type="match status" value="1"/>
</dbReference>
<gene>
    <name evidence="1" type="ORF">ACFP90_02345</name>
</gene>
<protein>
    <submittedName>
        <fullName evidence="1">Helix-turn-helix domain-containing protein</fullName>
    </submittedName>
</protein>